<dbReference type="EMBL" id="STGY01000083">
    <property type="protein sequence ID" value="THV33635.1"/>
    <property type="molecule type" value="Genomic_DNA"/>
</dbReference>
<keyword evidence="8 10" id="KW-0414">Isoprene biosynthesis</keyword>
<evidence type="ECO:0000256" key="1">
    <source>
        <dbReference type="ARBA" id="ARBA00004826"/>
    </source>
</evidence>
<feature type="binding site" evidence="10">
    <location>
        <position position="27"/>
    </location>
    <ligand>
        <name>Mn(2+)</name>
        <dbReference type="ChEBI" id="CHEBI:29035"/>
    </ligand>
</feature>
<comment type="cofactor">
    <cofactor evidence="10">
        <name>Mn(2+)</name>
        <dbReference type="ChEBI" id="CHEBI:29035"/>
    </cofactor>
    <text evidence="10">Binds 1 Mn(2+) ion per subunit.</text>
</comment>
<evidence type="ECO:0000256" key="9">
    <source>
        <dbReference type="ARBA" id="ARBA00023235"/>
    </source>
</evidence>
<dbReference type="UniPathway" id="UPA00059">
    <property type="reaction ID" value="UER00104"/>
</dbReference>
<feature type="active site" evidence="10 11">
    <location>
        <position position="117"/>
    </location>
</feature>
<dbReference type="GO" id="GO:0046872">
    <property type="term" value="F:metal ion binding"/>
    <property type="evidence" value="ECO:0007669"/>
    <property type="project" value="UniProtKB-KW"/>
</dbReference>
<dbReference type="Gene3D" id="3.90.79.10">
    <property type="entry name" value="Nucleoside Triphosphate Pyrophosphohydrolase"/>
    <property type="match status" value="1"/>
</dbReference>
<organism evidence="13 14">
    <name type="scientific">Glycomyces buryatensis</name>
    <dbReference type="NCBI Taxonomy" id="2570927"/>
    <lineage>
        <taxon>Bacteria</taxon>
        <taxon>Bacillati</taxon>
        <taxon>Actinomycetota</taxon>
        <taxon>Actinomycetes</taxon>
        <taxon>Glycomycetales</taxon>
        <taxon>Glycomycetaceae</taxon>
        <taxon>Glycomyces</taxon>
    </lineage>
</organism>
<keyword evidence="6 10" id="KW-0460">Magnesium</keyword>
<dbReference type="InterPro" id="IPR000086">
    <property type="entry name" value="NUDIX_hydrolase_dom"/>
</dbReference>
<feature type="active site" evidence="10 11">
    <location>
        <position position="69"/>
    </location>
</feature>
<feature type="domain" description="Nudix hydrolase" evidence="12">
    <location>
        <begin position="32"/>
        <end position="165"/>
    </location>
</feature>
<name>A0A4S8PUR2_9ACTN</name>
<keyword evidence="4 10" id="KW-0963">Cytoplasm</keyword>
<evidence type="ECO:0000313" key="13">
    <source>
        <dbReference type="EMBL" id="THV33635.1"/>
    </source>
</evidence>
<dbReference type="GO" id="GO:0005737">
    <property type="term" value="C:cytoplasm"/>
    <property type="evidence" value="ECO:0007669"/>
    <property type="project" value="UniProtKB-SubCell"/>
</dbReference>
<reference evidence="13 14" key="2">
    <citation type="submission" date="2019-05" db="EMBL/GenBank/DDBJ databases">
        <title>Glycomyces buryatensis sp. nov.</title>
        <authorList>
            <person name="Nikitina E."/>
        </authorList>
    </citation>
    <scope>NUCLEOTIDE SEQUENCE [LARGE SCALE GENOMIC DNA]</scope>
    <source>
        <strain evidence="13 14">18</strain>
    </source>
</reference>
<proteinExistence type="inferred from homology"/>
<evidence type="ECO:0000313" key="14">
    <source>
        <dbReference type="Proteomes" id="UP000308760"/>
    </source>
</evidence>
<accession>A0A4S8PUR2</accession>
<dbReference type="PANTHER" id="PTHR10885:SF0">
    <property type="entry name" value="ISOPENTENYL-DIPHOSPHATE DELTA-ISOMERASE"/>
    <property type="match status" value="1"/>
</dbReference>
<dbReference type="PROSITE" id="PS51462">
    <property type="entry name" value="NUDIX"/>
    <property type="match status" value="1"/>
</dbReference>
<evidence type="ECO:0000256" key="5">
    <source>
        <dbReference type="ARBA" id="ARBA00022723"/>
    </source>
</evidence>
<evidence type="ECO:0000256" key="7">
    <source>
        <dbReference type="ARBA" id="ARBA00023211"/>
    </source>
</evidence>
<keyword evidence="9 10" id="KW-0413">Isomerase</keyword>
<evidence type="ECO:0000256" key="11">
    <source>
        <dbReference type="PIRSR" id="PIRSR018427-1"/>
    </source>
</evidence>
<dbReference type="HAMAP" id="MF_00202">
    <property type="entry name" value="Idi"/>
    <property type="match status" value="1"/>
</dbReference>
<comment type="cofactor">
    <cofactor evidence="10">
        <name>Mg(2+)</name>
        <dbReference type="ChEBI" id="CHEBI:18420"/>
    </cofactor>
    <text evidence="10">Binds 1 Mg(2+) ion per subunit. The magnesium ion binds only when substrate is bound.</text>
</comment>
<dbReference type="GO" id="GO:0050992">
    <property type="term" value="P:dimethylallyl diphosphate biosynthetic process"/>
    <property type="evidence" value="ECO:0007669"/>
    <property type="project" value="UniProtKB-UniRule"/>
</dbReference>
<dbReference type="EC" id="5.3.3.2" evidence="3 10"/>
<dbReference type="InterPro" id="IPR015797">
    <property type="entry name" value="NUDIX_hydrolase-like_dom_sf"/>
</dbReference>
<evidence type="ECO:0000256" key="4">
    <source>
        <dbReference type="ARBA" id="ARBA00022490"/>
    </source>
</evidence>
<dbReference type="SUPFAM" id="SSF55811">
    <property type="entry name" value="Nudix"/>
    <property type="match status" value="1"/>
</dbReference>
<dbReference type="OrthoDB" id="9809458at2"/>
<comment type="caution">
    <text evidence="13">The sequence shown here is derived from an EMBL/GenBank/DDBJ whole genome shotgun (WGS) entry which is preliminary data.</text>
</comment>
<feature type="binding site" evidence="10">
    <location>
        <position position="117"/>
    </location>
    <ligand>
        <name>Mn(2+)</name>
        <dbReference type="ChEBI" id="CHEBI:29035"/>
    </ligand>
</feature>
<dbReference type="Pfam" id="PF00293">
    <property type="entry name" value="NUDIX"/>
    <property type="match status" value="1"/>
</dbReference>
<dbReference type="InterPro" id="IPR011876">
    <property type="entry name" value="IsopentenylPP_isomerase_typ1"/>
</dbReference>
<comment type="catalytic activity">
    <reaction evidence="10">
        <text>isopentenyl diphosphate = dimethylallyl diphosphate</text>
        <dbReference type="Rhea" id="RHEA:23284"/>
        <dbReference type="ChEBI" id="CHEBI:57623"/>
        <dbReference type="ChEBI" id="CHEBI:128769"/>
        <dbReference type="EC" id="5.3.3.2"/>
    </reaction>
</comment>
<dbReference type="NCBIfam" id="TIGR02150">
    <property type="entry name" value="IPP_isom_1"/>
    <property type="match status" value="1"/>
</dbReference>
<comment type="similarity">
    <text evidence="2 10">Belongs to the IPP isomerase type 1 family.</text>
</comment>
<sequence>MTDAVEEVVLLDDDGTPIGRAPKEAVHGGDTPLHLAFSCYGFDRAGRVLMTRRSGRKRVFPGIWTNTCCGHPGPGEFMETAIARRIGEELGVVPEDLVCALPTFRYQADMDGVLENEICPVYLCRIETDPSPNPDEVEGFEWIAWDAYKAQALRADSDMSPWTRMQVRQLDEWGLVQRYLA</sequence>
<gene>
    <name evidence="10" type="primary">idi</name>
    <name evidence="13" type="ORF">FAB82_26230</name>
</gene>
<evidence type="ECO:0000256" key="6">
    <source>
        <dbReference type="ARBA" id="ARBA00022842"/>
    </source>
</evidence>
<dbReference type="GO" id="GO:0004452">
    <property type="term" value="F:isopentenyl-diphosphate delta-isomerase activity"/>
    <property type="evidence" value="ECO:0007669"/>
    <property type="project" value="UniProtKB-UniRule"/>
</dbReference>
<feature type="binding site" evidence="10">
    <location>
        <position position="89"/>
    </location>
    <ligand>
        <name>Mg(2+)</name>
        <dbReference type="ChEBI" id="CHEBI:18420"/>
    </ligand>
</feature>
<keyword evidence="14" id="KW-1185">Reference proteome</keyword>
<dbReference type="InterPro" id="IPR056375">
    <property type="entry name" value="Idi_bact"/>
</dbReference>
<evidence type="ECO:0000256" key="10">
    <source>
        <dbReference type="HAMAP-Rule" id="MF_00202"/>
    </source>
</evidence>
<evidence type="ECO:0000256" key="2">
    <source>
        <dbReference type="ARBA" id="ARBA00007579"/>
    </source>
</evidence>
<feature type="binding site" evidence="10">
    <location>
        <position position="115"/>
    </location>
    <ligand>
        <name>Mn(2+)</name>
        <dbReference type="ChEBI" id="CHEBI:29035"/>
    </ligand>
</feature>
<comment type="subcellular location">
    <subcellularLocation>
        <location evidence="10">Cytoplasm</location>
    </subcellularLocation>
</comment>
<dbReference type="AlphaFoldDB" id="A0A4S8PUR2"/>
<feature type="binding site" evidence="10">
    <location>
        <position position="71"/>
    </location>
    <ligand>
        <name>Mn(2+)</name>
        <dbReference type="ChEBI" id="CHEBI:29035"/>
    </ligand>
</feature>
<comment type="function">
    <text evidence="10">Catalyzes the 1,3-allylic rearrangement of the homoallylic substrate isopentenyl (IPP) to its highly electrophilic allylic isomer, dimethylallyl diphosphate (DMAPP).</text>
</comment>
<evidence type="ECO:0000256" key="3">
    <source>
        <dbReference type="ARBA" id="ARBA00012057"/>
    </source>
</evidence>
<reference evidence="14" key="1">
    <citation type="submission" date="2019-04" db="EMBL/GenBank/DDBJ databases">
        <title>Nocardioides xinjiangensis sp. nov.</title>
        <authorList>
            <person name="Liu S."/>
        </authorList>
    </citation>
    <scope>NUCLEOTIDE SEQUENCE [LARGE SCALE GENOMIC DNA]</scope>
    <source>
        <strain evidence="14">18</strain>
    </source>
</reference>
<dbReference type="CDD" id="cd02885">
    <property type="entry name" value="NUDIX_IPP_Isomerase"/>
    <property type="match status" value="1"/>
</dbReference>
<dbReference type="PANTHER" id="PTHR10885">
    <property type="entry name" value="ISOPENTENYL-DIPHOSPHATE DELTA-ISOMERASE"/>
    <property type="match status" value="1"/>
</dbReference>
<dbReference type="GO" id="GO:0008299">
    <property type="term" value="P:isoprenoid biosynthetic process"/>
    <property type="evidence" value="ECO:0007669"/>
    <property type="project" value="UniProtKB-UniRule"/>
</dbReference>
<dbReference type="RefSeq" id="WP_136537516.1">
    <property type="nucleotide sequence ID" value="NZ_STGY01000083.1"/>
</dbReference>
<comment type="pathway">
    <text evidence="1 10">Isoprenoid biosynthesis; dimethylallyl diphosphate biosynthesis; dimethylallyl diphosphate from isopentenyl diphosphate: step 1/1.</text>
</comment>
<feature type="binding site" evidence="10">
    <location>
        <position position="34"/>
    </location>
    <ligand>
        <name>Mn(2+)</name>
        <dbReference type="ChEBI" id="CHEBI:29035"/>
    </ligand>
</feature>
<evidence type="ECO:0000259" key="12">
    <source>
        <dbReference type="PROSITE" id="PS51462"/>
    </source>
</evidence>
<dbReference type="Proteomes" id="UP000308760">
    <property type="component" value="Unassembled WGS sequence"/>
</dbReference>
<dbReference type="PIRSF" id="PIRSF018427">
    <property type="entry name" value="Isopntndiph_ism"/>
    <property type="match status" value="1"/>
</dbReference>
<evidence type="ECO:0000256" key="8">
    <source>
        <dbReference type="ARBA" id="ARBA00023229"/>
    </source>
</evidence>
<dbReference type="NCBIfam" id="NF002995">
    <property type="entry name" value="PRK03759.1"/>
    <property type="match status" value="1"/>
</dbReference>
<keyword evidence="7 10" id="KW-0464">Manganese</keyword>
<keyword evidence="5 10" id="KW-0479">Metal-binding</keyword>
<protein>
    <recommendedName>
        <fullName evidence="3 10">Isopentenyl-diphosphate Delta-isomerase</fullName>
        <shortName evidence="10">IPP isomerase</shortName>
        <ecNumber evidence="3 10">5.3.3.2</ecNumber>
    </recommendedName>
    <alternativeName>
        <fullName evidence="10">IPP:DMAPP isomerase</fullName>
    </alternativeName>
    <alternativeName>
        <fullName evidence="10">Isopentenyl pyrophosphate isomerase</fullName>
    </alternativeName>
</protein>